<dbReference type="AlphaFoldDB" id="A0A915KH46"/>
<accession>A0A915KH46</accession>
<reference evidence="2" key="1">
    <citation type="submission" date="2022-11" db="UniProtKB">
        <authorList>
            <consortium name="WormBaseParasite"/>
        </authorList>
    </citation>
    <scope>IDENTIFICATION</scope>
</reference>
<proteinExistence type="predicted"/>
<keyword evidence="1" id="KW-1185">Reference proteome</keyword>
<organism evidence="1 2">
    <name type="scientific">Romanomermis culicivorax</name>
    <name type="common">Nematode worm</name>
    <dbReference type="NCBI Taxonomy" id="13658"/>
    <lineage>
        <taxon>Eukaryota</taxon>
        <taxon>Metazoa</taxon>
        <taxon>Ecdysozoa</taxon>
        <taxon>Nematoda</taxon>
        <taxon>Enoplea</taxon>
        <taxon>Dorylaimia</taxon>
        <taxon>Mermithida</taxon>
        <taxon>Mermithoidea</taxon>
        <taxon>Mermithidae</taxon>
        <taxon>Romanomermis</taxon>
    </lineage>
</organism>
<evidence type="ECO:0000313" key="2">
    <source>
        <dbReference type="WBParaSite" id="nRc.2.0.1.t38052-RA"/>
    </source>
</evidence>
<evidence type="ECO:0000313" key="1">
    <source>
        <dbReference type="Proteomes" id="UP000887565"/>
    </source>
</evidence>
<dbReference type="Proteomes" id="UP000887565">
    <property type="component" value="Unplaced"/>
</dbReference>
<sequence>MQISENSKSLYNVGVNNILKNEYRSLASLSYLEQKLEIC</sequence>
<protein>
    <submittedName>
        <fullName evidence="2">Uncharacterized protein</fullName>
    </submittedName>
</protein>
<name>A0A915KH46_ROMCU</name>
<dbReference type="WBParaSite" id="nRc.2.0.1.t38052-RA">
    <property type="protein sequence ID" value="nRc.2.0.1.t38052-RA"/>
    <property type="gene ID" value="nRc.2.0.1.g38052"/>
</dbReference>